<organism evidence="1 2">
    <name type="scientific">Planomonospora sphaerica</name>
    <dbReference type="NCBI Taxonomy" id="161355"/>
    <lineage>
        <taxon>Bacteria</taxon>
        <taxon>Bacillati</taxon>
        <taxon>Actinomycetota</taxon>
        <taxon>Actinomycetes</taxon>
        <taxon>Streptosporangiales</taxon>
        <taxon>Streptosporangiaceae</taxon>
        <taxon>Planomonospora</taxon>
    </lineage>
</organism>
<reference evidence="1 2" key="1">
    <citation type="journal article" date="2016" name="Genome Announc.">
        <title>Draft Genome Sequence of Planomonospora sphaerica JCM9374, a Rare Actinomycete.</title>
        <authorList>
            <person name="Dohra H."/>
            <person name="Suzuki T."/>
            <person name="Inoue Y."/>
            <person name="Kodani S."/>
        </authorList>
    </citation>
    <scope>NUCLEOTIDE SEQUENCE [LARGE SCALE GENOMIC DNA]</scope>
    <source>
        <strain evidence="1 2">JCM 9374</strain>
    </source>
</reference>
<keyword evidence="2" id="KW-1185">Reference proteome</keyword>
<evidence type="ECO:0000313" key="1">
    <source>
        <dbReference type="EMBL" id="GAT68932.1"/>
    </source>
</evidence>
<dbReference type="Proteomes" id="UP000077701">
    <property type="component" value="Unassembled WGS sequence"/>
</dbReference>
<dbReference type="OrthoDB" id="4325290at2"/>
<dbReference type="EMBL" id="BDCX01000011">
    <property type="protein sequence ID" value="GAT68932.1"/>
    <property type="molecule type" value="Genomic_DNA"/>
</dbReference>
<name>A0A171DJB9_9ACTN</name>
<sequence>MPQPPDAVALPPYSGPDTDCLKCGATGASAQHRPARGPVVLPWNPEVLVDGPRPERIARRCRDCGYQWDEAPLDAAAKDLGAVAETGGGA</sequence>
<dbReference type="RefSeq" id="WP_068899886.1">
    <property type="nucleotide sequence ID" value="NZ_BDCX01000011.1"/>
</dbReference>
<proteinExistence type="predicted"/>
<protein>
    <submittedName>
        <fullName evidence="1">Uncharacterized protein</fullName>
    </submittedName>
</protein>
<dbReference type="AlphaFoldDB" id="A0A171DJB9"/>
<gene>
    <name evidence="1" type="ORF">PS9374_04597</name>
</gene>
<comment type="caution">
    <text evidence="1">The sequence shown here is derived from an EMBL/GenBank/DDBJ whole genome shotgun (WGS) entry which is preliminary data.</text>
</comment>
<evidence type="ECO:0000313" key="2">
    <source>
        <dbReference type="Proteomes" id="UP000077701"/>
    </source>
</evidence>
<accession>A0A171DJB9</accession>
<dbReference type="STRING" id="161355.PS9374_04597"/>
<reference evidence="2" key="2">
    <citation type="submission" date="2016-04" db="EMBL/GenBank/DDBJ databases">
        <title>Planomonospora sphaerica JCM9374 whole genome shotgun sequence.</title>
        <authorList>
            <person name="Suzuki T."/>
            <person name="Dohra H."/>
            <person name="Kodani S."/>
        </authorList>
    </citation>
    <scope>NUCLEOTIDE SEQUENCE [LARGE SCALE GENOMIC DNA]</scope>
    <source>
        <strain evidence="2">JCM 9374</strain>
    </source>
</reference>